<accession>A0A9N9LU87</accession>
<feature type="compositionally biased region" description="Pro residues" evidence="1">
    <location>
        <begin position="92"/>
        <end position="113"/>
    </location>
</feature>
<feature type="region of interest" description="Disordered" evidence="1">
    <location>
        <begin position="83"/>
        <end position="117"/>
    </location>
</feature>
<dbReference type="EMBL" id="CAJVRM010000418">
    <property type="protein sequence ID" value="CAG8980843.1"/>
    <property type="molecule type" value="Genomic_DNA"/>
</dbReference>
<keyword evidence="3" id="KW-1185">Reference proteome</keyword>
<dbReference type="AlphaFoldDB" id="A0A9N9LU87"/>
<feature type="region of interest" description="Disordered" evidence="1">
    <location>
        <begin position="1"/>
        <end position="68"/>
    </location>
</feature>
<protein>
    <submittedName>
        <fullName evidence="2">Uncharacterized protein</fullName>
    </submittedName>
</protein>
<sequence>MQQSQRTNNSRRPPPPTPTASYRPIHSTTQVARIPLSATVDGYQNEGYLPTRLRQPPAKKEKDVGAGKSSWFKRTLGRLRSLGTFGVKSDPNVPPAPTPAPAPAVPGPSPPFRPDQVLLPIPDLEQEAEERAVPPTPRNSLASFSLSRMSVETPRPENEDFAVASDRVKALRVLEGDVPRRVVEHWEADVKRVLGAGAVARFGR</sequence>
<evidence type="ECO:0000256" key="1">
    <source>
        <dbReference type="SAM" id="MobiDB-lite"/>
    </source>
</evidence>
<evidence type="ECO:0000313" key="2">
    <source>
        <dbReference type="EMBL" id="CAG8980843.1"/>
    </source>
</evidence>
<evidence type="ECO:0000313" key="3">
    <source>
        <dbReference type="Proteomes" id="UP000701801"/>
    </source>
</evidence>
<proteinExistence type="predicted"/>
<organism evidence="2 3">
    <name type="scientific">Hymenoscyphus albidus</name>
    <dbReference type="NCBI Taxonomy" id="595503"/>
    <lineage>
        <taxon>Eukaryota</taxon>
        <taxon>Fungi</taxon>
        <taxon>Dikarya</taxon>
        <taxon>Ascomycota</taxon>
        <taxon>Pezizomycotina</taxon>
        <taxon>Leotiomycetes</taxon>
        <taxon>Helotiales</taxon>
        <taxon>Helotiaceae</taxon>
        <taxon>Hymenoscyphus</taxon>
    </lineage>
</organism>
<feature type="compositionally biased region" description="Polar residues" evidence="1">
    <location>
        <begin position="1"/>
        <end position="10"/>
    </location>
</feature>
<reference evidence="2" key="1">
    <citation type="submission" date="2021-07" db="EMBL/GenBank/DDBJ databases">
        <authorList>
            <person name="Durling M."/>
        </authorList>
    </citation>
    <scope>NUCLEOTIDE SEQUENCE</scope>
</reference>
<name>A0A9N9LU87_9HELO</name>
<dbReference type="OrthoDB" id="10329848at2759"/>
<comment type="caution">
    <text evidence="2">The sequence shown here is derived from an EMBL/GenBank/DDBJ whole genome shotgun (WGS) entry which is preliminary data.</text>
</comment>
<dbReference type="Proteomes" id="UP000701801">
    <property type="component" value="Unassembled WGS sequence"/>
</dbReference>
<gene>
    <name evidence="2" type="ORF">HYALB_00003772</name>
</gene>